<protein>
    <recommendedName>
        <fullName evidence="1">Core domain-containing protein</fullName>
    </recommendedName>
</protein>
<dbReference type="STRING" id="1423747.FC69_GL001179"/>
<name>A0A0R1RYV8_9LACO</name>
<dbReference type="InterPro" id="IPR000361">
    <property type="entry name" value="ATAP_core_dom"/>
</dbReference>
<gene>
    <name evidence="2" type="ORF">FC69_GL001179</name>
</gene>
<dbReference type="Proteomes" id="UP000051264">
    <property type="component" value="Unassembled WGS sequence"/>
</dbReference>
<dbReference type="Gene3D" id="2.60.300.12">
    <property type="entry name" value="HesB-like domain"/>
    <property type="match status" value="1"/>
</dbReference>
<organism evidence="2 3">
    <name type="scientific">Latilactobacillus fuchuensis DSM 14340 = JCM 11249</name>
    <dbReference type="NCBI Taxonomy" id="1423747"/>
    <lineage>
        <taxon>Bacteria</taxon>
        <taxon>Bacillati</taxon>
        <taxon>Bacillota</taxon>
        <taxon>Bacilli</taxon>
        <taxon>Lactobacillales</taxon>
        <taxon>Lactobacillaceae</taxon>
        <taxon>Latilactobacillus</taxon>
    </lineage>
</organism>
<dbReference type="InterPro" id="IPR035903">
    <property type="entry name" value="HesB-like_dom_sf"/>
</dbReference>
<reference evidence="2 3" key="1">
    <citation type="journal article" date="2015" name="Genome Announc.">
        <title>Expanding the biotechnology potential of lactobacilli through comparative genomics of 213 strains and associated genera.</title>
        <authorList>
            <person name="Sun Z."/>
            <person name="Harris H.M."/>
            <person name="McCann A."/>
            <person name="Guo C."/>
            <person name="Argimon S."/>
            <person name="Zhang W."/>
            <person name="Yang X."/>
            <person name="Jeffery I.B."/>
            <person name="Cooney J.C."/>
            <person name="Kagawa T.F."/>
            <person name="Liu W."/>
            <person name="Song Y."/>
            <person name="Salvetti E."/>
            <person name="Wrobel A."/>
            <person name="Rasinkangas P."/>
            <person name="Parkhill J."/>
            <person name="Rea M.C."/>
            <person name="O'Sullivan O."/>
            <person name="Ritari J."/>
            <person name="Douillard F.P."/>
            <person name="Paul Ross R."/>
            <person name="Yang R."/>
            <person name="Briner A.E."/>
            <person name="Felis G.E."/>
            <person name="de Vos W.M."/>
            <person name="Barrangou R."/>
            <person name="Klaenhammer T.R."/>
            <person name="Caufield P.W."/>
            <person name="Cui Y."/>
            <person name="Zhang H."/>
            <person name="O'Toole P.W."/>
        </authorList>
    </citation>
    <scope>NUCLEOTIDE SEQUENCE [LARGE SCALE GENOMIC DNA]</scope>
    <source>
        <strain evidence="2 3">DSM 14340</strain>
    </source>
</reference>
<comment type="caution">
    <text evidence="2">The sequence shown here is derived from an EMBL/GenBank/DDBJ whole genome shotgun (WGS) entry which is preliminary data.</text>
</comment>
<dbReference type="AlphaFoldDB" id="A0A0R1RYV8"/>
<dbReference type="Pfam" id="PF01521">
    <property type="entry name" value="Fe-S_biosyn"/>
    <property type="match status" value="1"/>
</dbReference>
<sequence>MKGMIAMLLKIEPEALQKIQKQLTADQKLLLDLDDGVGELSKVGYCTLDTNFRLLIVPENIELKDYQAHFDSELGPVYYKGYSDTYFDGHEVLSLNPRNQILALKNNGGAVDDRVQIVVLDPAALAK</sequence>
<evidence type="ECO:0000259" key="1">
    <source>
        <dbReference type="Pfam" id="PF01521"/>
    </source>
</evidence>
<proteinExistence type="predicted"/>
<accession>A0A0R1RYV8</accession>
<dbReference type="PATRIC" id="fig|1423747.3.peg.1204"/>
<dbReference type="SUPFAM" id="SSF89360">
    <property type="entry name" value="HesB-like domain"/>
    <property type="match status" value="1"/>
</dbReference>
<feature type="domain" description="Core" evidence="1">
    <location>
        <begin position="7"/>
        <end position="118"/>
    </location>
</feature>
<evidence type="ECO:0000313" key="3">
    <source>
        <dbReference type="Proteomes" id="UP000051264"/>
    </source>
</evidence>
<dbReference type="EMBL" id="AZEX01000002">
    <property type="protein sequence ID" value="KRL61969.1"/>
    <property type="molecule type" value="Genomic_DNA"/>
</dbReference>
<evidence type="ECO:0000313" key="2">
    <source>
        <dbReference type="EMBL" id="KRL61969.1"/>
    </source>
</evidence>
<dbReference type="eggNOG" id="COG4918">
    <property type="taxonomic scope" value="Bacteria"/>
</dbReference>